<keyword evidence="1" id="KW-0812">Transmembrane</keyword>
<organism evidence="3 4">
    <name type="scientific">Toxocara canis</name>
    <name type="common">Canine roundworm</name>
    <dbReference type="NCBI Taxonomy" id="6265"/>
    <lineage>
        <taxon>Eukaryota</taxon>
        <taxon>Metazoa</taxon>
        <taxon>Ecdysozoa</taxon>
        <taxon>Nematoda</taxon>
        <taxon>Chromadorea</taxon>
        <taxon>Rhabditida</taxon>
        <taxon>Spirurina</taxon>
        <taxon>Ascaridomorpha</taxon>
        <taxon>Ascaridoidea</taxon>
        <taxon>Toxocaridae</taxon>
        <taxon>Toxocara</taxon>
    </lineage>
</organism>
<reference evidence="2 3" key="2">
    <citation type="submission" date="2018-11" db="EMBL/GenBank/DDBJ databases">
        <authorList>
            <consortium name="Pathogen Informatics"/>
        </authorList>
    </citation>
    <scope>NUCLEOTIDE SEQUENCE [LARGE SCALE GENOMIC DNA]</scope>
</reference>
<sequence>MLANVLALQSPLANATASPPGCPACSLTASNDGLSQAFTRLHRFTVGAARKAMKSDRSLRESGVHTDNRIGSTIRCLTFSDCFSEHSEKYFLHDGFDEVRMLFLGLFDYCFVYGMVVLIAVLATRHQIMPETLSLRHIWGTRR</sequence>
<accession>A0A183URH5</accession>
<dbReference type="Proteomes" id="UP000050794">
    <property type="component" value="Unassembled WGS sequence"/>
</dbReference>
<evidence type="ECO:0000256" key="1">
    <source>
        <dbReference type="SAM" id="Phobius"/>
    </source>
</evidence>
<proteinExistence type="predicted"/>
<keyword evidence="3" id="KW-1185">Reference proteome</keyword>
<evidence type="ECO:0000313" key="3">
    <source>
        <dbReference type="Proteomes" id="UP000050794"/>
    </source>
</evidence>
<keyword evidence="1" id="KW-1133">Transmembrane helix</keyword>
<dbReference type="EMBL" id="UYWY01020738">
    <property type="protein sequence ID" value="VDM42416.1"/>
    <property type="molecule type" value="Genomic_DNA"/>
</dbReference>
<keyword evidence="1" id="KW-0472">Membrane</keyword>
<dbReference type="AlphaFoldDB" id="A0A183URH5"/>
<reference evidence="4" key="1">
    <citation type="submission" date="2016-06" db="UniProtKB">
        <authorList>
            <consortium name="WormBaseParasite"/>
        </authorList>
    </citation>
    <scope>IDENTIFICATION</scope>
</reference>
<protein>
    <submittedName>
        <fullName evidence="4">Transmembrane protein</fullName>
    </submittedName>
</protein>
<name>A0A183URH5_TOXCA</name>
<feature type="transmembrane region" description="Helical" evidence="1">
    <location>
        <begin position="101"/>
        <end position="123"/>
    </location>
</feature>
<dbReference type="WBParaSite" id="TCNE_0001109501-mRNA-1">
    <property type="protein sequence ID" value="TCNE_0001109501-mRNA-1"/>
    <property type="gene ID" value="TCNE_0001109501"/>
</dbReference>
<gene>
    <name evidence="2" type="ORF">TCNE_LOCUS11095</name>
</gene>
<evidence type="ECO:0000313" key="2">
    <source>
        <dbReference type="EMBL" id="VDM42416.1"/>
    </source>
</evidence>
<evidence type="ECO:0000313" key="4">
    <source>
        <dbReference type="WBParaSite" id="TCNE_0001109501-mRNA-1"/>
    </source>
</evidence>